<dbReference type="AlphaFoldDB" id="A0A1M4YLP6"/>
<proteinExistence type="predicted"/>
<evidence type="ECO:0000313" key="3">
    <source>
        <dbReference type="EMBL" id="SHF06714.1"/>
    </source>
</evidence>
<name>A0A1M4YLP6_9BACT</name>
<dbReference type="PANTHER" id="PTHR33446">
    <property type="entry name" value="PROTEIN TONB-RELATED"/>
    <property type="match status" value="1"/>
</dbReference>
<dbReference type="InterPro" id="IPR037682">
    <property type="entry name" value="TonB_C"/>
</dbReference>
<protein>
    <submittedName>
        <fullName evidence="3">TonB protein C-terminal</fullName>
    </submittedName>
</protein>
<feature type="chain" id="PRO_5012296312" evidence="1">
    <location>
        <begin position="21"/>
        <end position="128"/>
    </location>
</feature>
<organism evidence="3 4">
    <name type="scientific">Dysgonomonas macrotermitis</name>
    <dbReference type="NCBI Taxonomy" id="1346286"/>
    <lineage>
        <taxon>Bacteria</taxon>
        <taxon>Pseudomonadati</taxon>
        <taxon>Bacteroidota</taxon>
        <taxon>Bacteroidia</taxon>
        <taxon>Bacteroidales</taxon>
        <taxon>Dysgonomonadaceae</taxon>
        <taxon>Dysgonomonas</taxon>
    </lineage>
</organism>
<dbReference type="GO" id="GO:0055085">
    <property type="term" value="P:transmembrane transport"/>
    <property type="evidence" value="ECO:0007669"/>
    <property type="project" value="InterPro"/>
</dbReference>
<dbReference type="Gene3D" id="3.30.1150.10">
    <property type="match status" value="1"/>
</dbReference>
<dbReference type="RefSeq" id="WP_157257505.1">
    <property type="nucleotide sequence ID" value="NZ_BBXL01000003.1"/>
</dbReference>
<feature type="signal peptide" evidence="1">
    <location>
        <begin position="1"/>
        <end position="20"/>
    </location>
</feature>
<dbReference type="SUPFAM" id="SSF74653">
    <property type="entry name" value="TolA/TonB C-terminal domain"/>
    <property type="match status" value="1"/>
</dbReference>
<evidence type="ECO:0000256" key="1">
    <source>
        <dbReference type="SAM" id="SignalP"/>
    </source>
</evidence>
<accession>A0A1M4YLP6</accession>
<feature type="domain" description="TonB C-terminal" evidence="2">
    <location>
        <begin position="49"/>
        <end position="122"/>
    </location>
</feature>
<dbReference type="EMBL" id="FQUC01000003">
    <property type="protein sequence ID" value="SHF06714.1"/>
    <property type="molecule type" value="Genomic_DNA"/>
</dbReference>
<sequence length="128" mass="14662">MRYIIIICCLLSLTAFSCSGQTDKVYVSVEQMPQYPGGDAEMMKYLGSNIKYPEVSEEEILNSRIIVRFVITSKGKIRNVEVKRSLSKVFDTHFIEVVESMPDWIPGKQNGKTVDCYYTLPMTICFQK</sequence>
<dbReference type="Pfam" id="PF03544">
    <property type="entry name" value="TonB_C"/>
    <property type="match status" value="1"/>
</dbReference>
<evidence type="ECO:0000259" key="2">
    <source>
        <dbReference type="Pfam" id="PF03544"/>
    </source>
</evidence>
<dbReference type="PROSITE" id="PS51257">
    <property type="entry name" value="PROKAR_LIPOPROTEIN"/>
    <property type="match status" value="1"/>
</dbReference>
<dbReference type="PANTHER" id="PTHR33446:SF2">
    <property type="entry name" value="PROTEIN TONB"/>
    <property type="match status" value="1"/>
</dbReference>
<reference evidence="4" key="1">
    <citation type="submission" date="2016-11" db="EMBL/GenBank/DDBJ databases">
        <authorList>
            <person name="Varghese N."/>
            <person name="Submissions S."/>
        </authorList>
    </citation>
    <scope>NUCLEOTIDE SEQUENCE [LARGE SCALE GENOMIC DNA]</scope>
    <source>
        <strain evidence="4">DSM 27370</strain>
    </source>
</reference>
<keyword evidence="4" id="KW-1185">Reference proteome</keyword>
<dbReference type="Proteomes" id="UP000184480">
    <property type="component" value="Unassembled WGS sequence"/>
</dbReference>
<dbReference type="GO" id="GO:0031992">
    <property type="term" value="F:energy transducer activity"/>
    <property type="evidence" value="ECO:0007669"/>
    <property type="project" value="TreeGrafter"/>
</dbReference>
<evidence type="ECO:0000313" key="4">
    <source>
        <dbReference type="Proteomes" id="UP000184480"/>
    </source>
</evidence>
<keyword evidence="1" id="KW-0732">Signal</keyword>
<gene>
    <name evidence="3" type="ORF">SAMN05444362_103211</name>
</gene>
<dbReference type="GO" id="GO:0098797">
    <property type="term" value="C:plasma membrane protein complex"/>
    <property type="evidence" value="ECO:0007669"/>
    <property type="project" value="TreeGrafter"/>
</dbReference>
<dbReference type="OrthoDB" id="9814002at2"/>
<dbReference type="InterPro" id="IPR051045">
    <property type="entry name" value="TonB-dependent_transducer"/>
</dbReference>
<dbReference type="STRING" id="1346286.SAMN05444362_103211"/>